<keyword evidence="3" id="KW-1185">Reference proteome</keyword>
<dbReference type="AlphaFoldDB" id="A0A3R8Q2V8"/>
<protein>
    <submittedName>
        <fullName evidence="2">GNAT family N-acetyltransferase</fullName>
    </submittedName>
</protein>
<dbReference type="Pfam" id="PF13673">
    <property type="entry name" value="Acetyltransf_10"/>
    <property type="match status" value="1"/>
</dbReference>
<evidence type="ECO:0000313" key="3">
    <source>
        <dbReference type="Proteomes" id="UP000286990"/>
    </source>
</evidence>
<name>A0A3R8Q2V8_9FLAO</name>
<dbReference type="Proteomes" id="UP000286990">
    <property type="component" value="Unassembled WGS sequence"/>
</dbReference>
<dbReference type="SUPFAM" id="SSF55729">
    <property type="entry name" value="Acyl-CoA N-acyltransferases (Nat)"/>
    <property type="match status" value="1"/>
</dbReference>
<comment type="caution">
    <text evidence="2">The sequence shown here is derived from an EMBL/GenBank/DDBJ whole genome shotgun (WGS) entry which is preliminary data.</text>
</comment>
<feature type="domain" description="N-acetyltransferase" evidence="1">
    <location>
        <begin position="1"/>
        <end position="116"/>
    </location>
</feature>
<dbReference type="OrthoDB" id="1178186at2"/>
<reference evidence="3" key="2">
    <citation type="submission" date="2018-12" db="EMBL/GenBank/DDBJ databases">
        <title>Maribacter lutimaris sp. nov., isolated from marine sediment.</title>
        <authorList>
            <person name="Kim K.K."/>
        </authorList>
    </citation>
    <scope>NUCLEOTIDE SEQUENCE [LARGE SCALE GENOMIC DNA]</scope>
    <source>
        <strain evidence="3">PoM-212</strain>
    </source>
</reference>
<sequence length="116" mass="13585">MWPDFPLDFVKLKNDGDGKHFGIFTNGKIVSCISVFIESDSAQFRKLATQPEYQRKGYAALLIKHVIQICRQMQVKRIWCNARIDKTHFYENFGLTKTNEFFIKADLEFVVMECIL</sequence>
<accession>A0A3R8Q2V8</accession>
<organism evidence="2 3">
    <name type="scientific">Maribacter algicola</name>
    <dbReference type="NCBI Taxonomy" id="2498892"/>
    <lineage>
        <taxon>Bacteria</taxon>
        <taxon>Pseudomonadati</taxon>
        <taxon>Bacteroidota</taxon>
        <taxon>Flavobacteriia</taxon>
        <taxon>Flavobacteriales</taxon>
        <taxon>Flavobacteriaceae</taxon>
        <taxon>Maribacter</taxon>
    </lineage>
</organism>
<dbReference type="GO" id="GO:0016747">
    <property type="term" value="F:acyltransferase activity, transferring groups other than amino-acyl groups"/>
    <property type="evidence" value="ECO:0007669"/>
    <property type="project" value="InterPro"/>
</dbReference>
<dbReference type="CDD" id="cd04301">
    <property type="entry name" value="NAT_SF"/>
    <property type="match status" value="1"/>
</dbReference>
<evidence type="ECO:0000259" key="1">
    <source>
        <dbReference type="PROSITE" id="PS51186"/>
    </source>
</evidence>
<dbReference type="InterPro" id="IPR000182">
    <property type="entry name" value="GNAT_dom"/>
</dbReference>
<proteinExistence type="predicted"/>
<gene>
    <name evidence="2" type="ORF">DZC72_12900</name>
</gene>
<dbReference type="InterPro" id="IPR016181">
    <property type="entry name" value="Acyl_CoA_acyltransferase"/>
</dbReference>
<dbReference type="Gene3D" id="3.40.630.30">
    <property type="match status" value="1"/>
</dbReference>
<dbReference type="EMBL" id="QUSX01000002">
    <property type="protein sequence ID" value="RRQ48585.1"/>
    <property type="molecule type" value="Genomic_DNA"/>
</dbReference>
<dbReference type="PROSITE" id="PS51186">
    <property type="entry name" value="GNAT"/>
    <property type="match status" value="1"/>
</dbReference>
<reference evidence="3" key="1">
    <citation type="submission" date="2018-08" db="EMBL/GenBank/DDBJ databases">
        <authorList>
            <person name="Khan S.A."/>
            <person name="J S.E."/>
        </authorList>
    </citation>
    <scope>NUCLEOTIDE SEQUENCE [LARGE SCALE GENOMIC DNA]</scope>
    <source>
        <strain evidence="3">PoM-212</strain>
    </source>
</reference>
<evidence type="ECO:0000313" key="2">
    <source>
        <dbReference type="EMBL" id="RRQ48585.1"/>
    </source>
</evidence>